<feature type="DNA-binding region" description="H-T-H motif" evidence="4">
    <location>
        <begin position="44"/>
        <end position="63"/>
    </location>
</feature>
<dbReference type="Pfam" id="PF00440">
    <property type="entry name" value="TetR_N"/>
    <property type="match status" value="1"/>
</dbReference>
<feature type="domain" description="HTH tetR-type" evidence="6">
    <location>
        <begin position="21"/>
        <end position="81"/>
    </location>
</feature>
<feature type="region of interest" description="Disordered" evidence="5">
    <location>
        <begin position="1"/>
        <end position="25"/>
    </location>
</feature>
<accession>A0ABY2BK87</accession>
<evidence type="ECO:0000259" key="6">
    <source>
        <dbReference type="PROSITE" id="PS50977"/>
    </source>
</evidence>
<dbReference type="InterPro" id="IPR023772">
    <property type="entry name" value="DNA-bd_HTH_TetR-type_CS"/>
</dbReference>
<evidence type="ECO:0000256" key="5">
    <source>
        <dbReference type="SAM" id="MobiDB-lite"/>
    </source>
</evidence>
<dbReference type="PANTHER" id="PTHR30055:SF149">
    <property type="entry name" value="TETR-FAMILY TRANSCRIPTIONAL REGULATOR"/>
    <property type="match status" value="1"/>
</dbReference>
<dbReference type="Gene3D" id="1.10.357.10">
    <property type="entry name" value="Tetracycline Repressor, domain 2"/>
    <property type="match status" value="1"/>
</dbReference>
<dbReference type="EMBL" id="SLWM01000006">
    <property type="protein sequence ID" value="TCO23030.1"/>
    <property type="molecule type" value="Genomic_DNA"/>
</dbReference>
<dbReference type="Proteomes" id="UP000295818">
    <property type="component" value="Unassembled WGS sequence"/>
</dbReference>
<sequence length="207" mass="22376">MTDVATGATETGPRQRPRVEGGREGEILDATVEVVAELGYDRLTMDAVATAAKASKATLYRRWSTKAELVVDAISRAKGCPVPDDVDTGSLRGDLISLSCEDGGFTSEMPMSVIAGLLTALHRDADLQRAFRERFLAPRIDVVNRIYARAVRRGEIAADVDIELLSTTLPAVIIHHAFILGIEPTDELILRVIDNVILPAARGSQAR</sequence>
<dbReference type="PRINTS" id="PR00455">
    <property type="entry name" value="HTHTETR"/>
</dbReference>
<organism evidence="7 8">
    <name type="scientific">Kribbella orskensis</name>
    <dbReference type="NCBI Taxonomy" id="2512216"/>
    <lineage>
        <taxon>Bacteria</taxon>
        <taxon>Bacillati</taxon>
        <taxon>Actinomycetota</taxon>
        <taxon>Actinomycetes</taxon>
        <taxon>Propionibacteriales</taxon>
        <taxon>Kribbellaceae</taxon>
        <taxon>Kribbella</taxon>
    </lineage>
</organism>
<evidence type="ECO:0000256" key="3">
    <source>
        <dbReference type="ARBA" id="ARBA00023163"/>
    </source>
</evidence>
<evidence type="ECO:0000256" key="4">
    <source>
        <dbReference type="PROSITE-ProRule" id="PRU00335"/>
    </source>
</evidence>
<dbReference type="InterPro" id="IPR036271">
    <property type="entry name" value="Tet_transcr_reg_TetR-rel_C_sf"/>
</dbReference>
<dbReference type="SUPFAM" id="SSF46689">
    <property type="entry name" value="Homeodomain-like"/>
    <property type="match status" value="1"/>
</dbReference>
<evidence type="ECO:0000256" key="1">
    <source>
        <dbReference type="ARBA" id="ARBA00023015"/>
    </source>
</evidence>
<dbReference type="Pfam" id="PF16859">
    <property type="entry name" value="TetR_C_11"/>
    <property type="match status" value="1"/>
</dbReference>
<keyword evidence="1" id="KW-0805">Transcription regulation</keyword>
<dbReference type="RefSeq" id="WP_132189716.1">
    <property type="nucleotide sequence ID" value="NZ_SLWM01000006.1"/>
</dbReference>
<dbReference type="PROSITE" id="PS01081">
    <property type="entry name" value="HTH_TETR_1"/>
    <property type="match status" value="1"/>
</dbReference>
<dbReference type="InterPro" id="IPR001647">
    <property type="entry name" value="HTH_TetR"/>
</dbReference>
<keyword evidence="3" id="KW-0804">Transcription</keyword>
<evidence type="ECO:0000313" key="8">
    <source>
        <dbReference type="Proteomes" id="UP000295818"/>
    </source>
</evidence>
<proteinExistence type="predicted"/>
<dbReference type="Gene3D" id="1.10.10.60">
    <property type="entry name" value="Homeodomain-like"/>
    <property type="match status" value="1"/>
</dbReference>
<dbReference type="InterPro" id="IPR050109">
    <property type="entry name" value="HTH-type_TetR-like_transc_reg"/>
</dbReference>
<dbReference type="PANTHER" id="PTHR30055">
    <property type="entry name" value="HTH-TYPE TRANSCRIPTIONAL REGULATOR RUTR"/>
    <property type="match status" value="1"/>
</dbReference>
<dbReference type="PROSITE" id="PS50977">
    <property type="entry name" value="HTH_TETR_2"/>
    <property type="match status" value="1"/>
</dbReference>
<comment type="caution">
    <text evidence="7">The sequence shown here is derived from an EMBL/GenBank/DDBJ whole genome shotgun (WGS) entry which is preliminary data.</text>
</comment>
<gene>
    <name evidence="7" type="ORF">EV644_106338</name>
</gene>
<reference evidence="7 8" key="1">
    <citation type="journal article" date="2015" name="Stand. Genomic Sci.">
        <title>Genomic Encyclopedia of Bacterial and Archaeal Type Strains, Phase III: the genomes of soil and plant-associated and newly described type strains.</title>
        <authorList>
            <person name="Whitman W.B."/>
            <person name="Woyke T."/>
            <person name="Klenk H.P."/>
            <person name="Zhou Y."/>
            <person name="Lilburn T.G."/>
            <person name="Beck B.J."/>
            <person name="De Vos P."/>
            <person name="Vandamme P."/>
            <person name="Eisen J.A."/>
            <person name="Garrity G."/>
            <person name="Hugenholtz P."/>
            <person name="Kyrpides N.C."/>
        </authorList>
    </citation>
    <scope>NUCLEOTIDE SEQUENCE [LARGE SCALE GENOMIC DNA]</scope>
    <source>
        <strain evidence="7 8">VKM Ac-2538</strain>
    </source>
</reference>
<dbReference type="SUPFAM" id="SSF48498">
    <property type="entry name" value="Tetracyclin repressor-like, C-terminal domain"/>
    <property type="match status" value="1"/>
</dbReference>
<keyword evidence="2 4" id="KW-0238">DNA-binding</keyword>
<evidence type="ECO:0000256" key="2">
    <source>
        <dbReference type="ARBA" id="ARBA00023125"/>
    </source>
</evidence>
<name>A0ABY2BK87_9ACTN</name>
<dbReference type="InterPro" id="IPR011075">
    <property type="entry name" value="TetR_C"/>
</dbReference>
<protein>
    <submittedName>
        <fullName evidence="7">TetR family transcriptional regulator</fullName>
    </submittedName>
</protein>
<dbReference type="InterPro" id="IPR009057">
    <property type="entry name" value="Homeodomain-like_sf"/>
</dbReference>
<evidence type="ECO:0000313" key="7">
    <source>
        <dbReference type="EMBL" id="TCO23030.1"/>
    </source>
</evidence>
<keyword evidence="8" id="KW-1185">Reference proteome</keyword>